<dbReference type="GO" id="GO:0005789">
    <property type="term" value="C:endoplasmic reticulum membrane"/>
    <property type="evidence" value="ECO:0007669"/>
    <property type="project" value="UniProtKB-SubCell"/>
</dbReference>
<evidence type="ECO:0000256" key="2">
    <source>
        <dbReference type="ARBA" id="ARBA00012486"/>
    </source>
</evidence>
<evidence type="ECO:0000256" key="12">
    <source>
        <dbReference type="ARBA" id="ARBA00073320"/>
    </source>
</evidence>
<proteinExistence type="predicted"/>
<dbReference type="AlphaFoldDB" id="A0ABD2I9D4"/>
<dbReference type="InterPro" id="IPR016135">
    <property type="entry name" value="UBQ-conjugating_enzyme/RWD"/>
</dbReference>
<dbReference type="SUPFAM" id="SSF54495">
    <property type="entry name" value="UBC-like"/>
    <property type="match status" value="1"/>
</dbReference>
<accession>A0ABD2I9D4</accession>
<dbReference type="PROSITE" id="PS50127">
    <property type="entry name" value="UBC_2"/>
    <property type="match status" value="1"/>
</dbReference>
<dbReference type="Gene3D" id="3.10.110.10">
    <property type="entry name" value="Ubiquitin Conjugating Enzyme"/>
    <property type="match status" value="1"/>
</dbReference>
<dbReference type="FunFam" id="3.10.110.10:FF:000023">
    <property type="entry name" value="Ubiquitin-conjugating enzyme E2 J2"/>
    <property type="match status" value="1"/>
</dbReference>
<evidence type="ECO:0000256" key="9">
    <source>
        <dbReference type="ARBA" id="ARBA00022989"/>
    </source>
</evidence>
<evidence type="ECO:0000256" key="14">
    <source>
        <dbReference type="SAM" id="Phobius"/>
    </source>
</evidence>
<evidence type="ECO:0000256" key="6">
    <source>
        <dbReference type="ARBA" id="ARBA00022786"/>
    </source>
</evidence>
<sequence length="226" mass="24919">MGGATVTAVTRLKKDYQKLIRDPVPYAIAAPLPSNILEWHYVVSGAPDTPYEGGYYHGKLIFPQDFPFRPPAIYMITPSGRFQTNTRLCLSISDFHPDTWNPSWSVSTIIMGLISFMNENSPTLGALVSTDEEKRVFALRSRELNLKNAHFCELFVGLADQIRAELEAERAAASDNAEGQTSSGESTIKKNSRPDSSSLTANLLMVAGVVILFFAVRYVILNATTI</sequence>
<evidence type="ECO:0000256" key="1">
    <source>
        <dbReference type="ARBA" id="ARBA00004586"/>
    </source>
</evidence>
<organism evidence="16 17">
    <name type="scientific">Heterodera schachtii</name>
    <name type="common">Sugarbeet cyst nematode worm</name>
    <name type="synonym">Tylenchus schachtii</name>
    <dbReference type="NCBI Taxonomy" id="97005"/>
    <lineage>
        <taxon>Eukaryota</taxon>
        <taxon>Metazoa</taxon>
        <taxon>Ecdysozoa</taxon>
        <taxon>Nematoda</taxon>
        <taxon>Chromadorea</taxon>
        <taxon>Rhabditida</taxon>
        <taxon>Tylenchina</taxon>
        <taxon>Tylenchomorpha</taxon>
        <taxon>Tylenchoidea</taxon>
        <taxon>Heteroderidae</taxon>
        <taxon>Heteroderinae</taxon>
        <taxon>Heterodera</taxon>
    </lineage>
</organism>
<keyword evidence="7" id="KW-0256">Endoplasmic reticulum</keyword>
<keyword evidence="4 14" id="KW-0812">Transmembrane</keyword>
<comment type="caution">
    <text evidence="16">The sequence shown here is derived from an EMBL/GenBank/DDBJ whole genome shotgun (WGS) entry which is preliminary data.</text>
</comment>
<evidence type="ECO:0000259" key="15">
    <source>
        <dbReference type="PROSITE" id="PS50127"/>
    </source>
</evidence>
<dbReference type="PANTHER" id="PTHR24067">
    <property type="entry name" value="UBIQUITIN-CONJUGATING ENZYME E2"/>
    <property type="match status" value="1"/>
</dbReference>
<dbReference type="GO" id="GO:0032446">
    <property type="term" value="P:protein modification by small protein conjugation"/>
    <property type="evidence" value="ECO:0007669"/>
    <property type="project" value="UniProtKB-ARBA"/>
</dbReference>
<evidence type="ECO:0000313" key="16">
    <source>
        <dbReference type="EMBL" id="KAL3069768.1"/>
    </source>
</evidence>
<keyword evidence="6" id="KW-0833">Ubl conjugation pathway</keyword>
<evidence type="ECO:0000256" key="11">
    <source>
        <dbReference type="ARBA" id="ARBA00054775"/>
    </source>
</evidence>
<evidence type="ECO:0000256" key="5">
    <source>
        <dbReference type="ARBA" id="ARBA00022741"/>
    </source>
</evidence>
<dbReference type="CDD" id="cd23799">
    <property type="entry name" value="UBCc_UBE2J"/>
    <property type="match status" value="1"/>
</dbReference>
<feature type="transmembrane region" description="Helical" evidence="14">
    <location>
        <begin position="199"/>
        <end position="220"/>
    </location>
</feature>
<keyword evidence="5" id="KW-0547">Nucleotide-binding</keyword>
<evidence type="ECO:0000313" key="17">
    <source>
        <dbReference type="Proteomes" id="UP001620645"/>
    </source>
</evidence>
<feature type="domain" description="UBC core" evidence="15">
    <location>
        <begin position="7"/>
        <end position="157"/>
    </location>
</feature>
<evidence type="ECO:0000256" key="4">
    <source>
        <dbReference type="ARBA" id="ARBA00022692"/>
    </source>
</evidence>
<keyword evidence="10 14" id="KW-0472">Membrane</keyword>
<reference evidence="16 17" key="1">
    <citation type="submission" date="2024-10" db="EMBL/GenBank/DDBJ databases">
        <authorList>
            <person name="Kim D."/>
        </authorList>
    </citation>
    <scope>NUCLEOTIDE SEQUENCE [LARGE SCALE GENOMIC DNA]</scope>
    <source>
        <strain evidence="16">Taebaek</strain>
    </source>
</reference>
<keyword evidence="3" id="KW-0808">Transferase</keyword>
<dbReference type="GO" id="GO:0061631">
    <property type="term" value="F:ubiquitin conjugating enzyme activity"/>
    <property type="evidence" value="ECO:0007669"/>
    <property type="project" value="UniProtKB-EC"/>
</dbReference>
<dbReference type="InterPro" id="IPR050113">
    <property type="entry name" value="Ub_conjugating_enzyme"/>
</dbReference>
<dbReference type="Proteomes" id="UP001620645">
    <property type="component" value="Unassembled WGS sequence"/>
</dbReference>
<dbReference type="InterPro" id="IPR000608">
    <property type="entry name" value="UBC"/>
</dbReference>
<evidence type="ECO:0000256" key="8">
    <source>
        <dbReference type="ARBA" id="ARBA00022840"/>
    </source>
</evidence>
<comment type="subcellular location">
    <subcellularLocation>
        <location evidence="1">Endoplasmic reticulum membrane</location>
    </subcellularLocation>
</comment>
<gene>
    <name evidence="16" type="ORF">niasHS_016002</name>
</gene>
<evidence type="ECO:0000256" key="7">
    <source>
        <dbReference type="ARBA" id="ARBA00022824"/>
    </source>
</evidence>
<keyword evidence="17" id="KW-1185">Reference proteome</keyword>
<feature type="region of interest" description="Disordered" evidence="13">
    <location>
        <begin position="173"/>
        <end position="196"/>
    </location>
</feature>
<evidence type="ECO:0000256" key="10">
    <source>
        <dbReference type="ARBA" id="ARBA00023136"/>
    </source>
</evidence>
<feature type="compositionally biased region" description="Polar residues" evidence="13">
    <location>
        <begin position="177"/>
        <end position="186"/>
    </location>
</feature>
<evidence type="ECO:0000256" key="3">
    <source>
        <dbReference type="ARBA" id="ARBA00022679"/>
    </source>
</evidence>
<dbReference type="EC" id="2.3.2.23" evidence="2"/>
<protein>
    <recommendedName>
        <fullName evidence="12">Ubiquitin-conjugating enzyme E2 J2</fullName>
        <ecNumber evidence="2">2.3.2.23</ecNumber>
    </recommendedName>
</protein>
<dbReference type="GO" id="GO:0005524">
    <property type="term" value="F:ATP binding"/>
    <property type="evidence" value="ECO:0007669"/>
    <property type="project" value="UniProtKB-KW"/>
</dbReference>
<dbReference type="Pfam" id="PF00179">
    <property type="entry name" value="UQ_con"/>
    <property type="match status" value="1"/>
</dbReference>
<comment type="function">
    <text evidence="11">Catalyzes the covalent attachment of ubiquitin to other proteins. Seems to function in the selective degradation of misfolded membrane proteins from the endoplasmic reticulum (ERAD). In cooperation with the GATOR2 complex, catalyzes 'Lys-6'-linked ubiquitination of NPRL2.</text>
</comment>
<keyword evidence="8" id="KW-0067">ATP-binding</keyword>
<evidence type="ECO:0000256" key="13">
    <source>
        <dbReference type="SAM" id="MobiDB-lite"/>
    </source>
</evidence>
<dbReference type="SMART" id="SM00212">
    <property type="entry name" value="UBCc"/>
    <property type="match status" value="1"/>
</dbReference>
<keyword evidence="9 14" id="KW-1133">Transmembrane helix</keyword>
<name>A0ABD2I9D4_HETSC</name>
<dbReference type="EMBL" id="JBICCN010000427">
    <property type="protein sequence ID" value="KAL3069768.1"/>
    <property type="molecule type" value="Genomic_DNA"/>
</dbReference>